<dbReference type="KEGG" id="mft:XA26_32400"/>
<name>A0A0N9XT35_MYCFO</name>
<dbReference type="PANTHER" id="PTHR47572:SF4">
    <property type="entry name" value="LACTONASE DRP35"/>
    <property type="match status" value="1"/>
</dbReference>
<protein>
    <submittedName>
        <fullName evidence="6">5-valerolactone hydrolase</fullName>
    </submittedName>
    <submittedName>
        <fullName evidence="7">SMP-30/gluconolactonase/LRE family protein</fullName>
    </submittedName>
</protein>
<evidence type="ECO:0000256" key="3">
    <source>
        <dbReference type="PIRSR" id="PIRSR605511-1"/>
    </source>
</evidence>
<dbReference type="GO" id="GO:0046872">
    <property type="term" value="F:metal ion binding"/>
    <property type="evidence" value="ECO:0007669"/>
    <property type="project" value="UniProtKB-KW"/>
</dbReference>
<reference evidence="7" key="2">
    <citation type="submission" date="2023-10" db="EMBL/GenBank/DDBJ databases">
        <title>Mycolicibacterium fortuitum clinical isolates causing pulmonary infections in humans.</title>
        <authorList>
            <person name="Mejia-Ponce P.M."/>
            <person name="Zenteno-Cuevas R."/>
            <person name="Licona-Cassani C."/>
        </authorList>
    </citation>
    <scope>NUCLEOTIDE SEQUENCE</scope>
    <source>
        <strain evidence="7">M8</strain>
    </source>
</reference>
<dbReference type="Proteomes" id="UP000057134">
    <property type="component" value="Chromosome"/>
</dbReference>
<proteinExistence type="inferred from homology"/>
<dbReference type="PRINTS" id="PR01790">
    <property type="entry name" value="SMP30FAMILY"/>
</dbReference>
<organism evidence="6 8">
    <name type="scientific">Mycolicibacterium fortuitum</name>
    <name type="common">Mycobacterium fortuitum</name>
    <dbReference type="NCBI Taxonomy" id="1766"/>
    <lineage>
        <taxon>Bacteria</taxon>
        <taxon>Bacillati</taxon>
        <taxon>Actinomycetota</taxon>
        <taxon>Actinomycetes</taxon>
        <taxon>Mycobacteriales</taxon>
        <taxon>Mycobacteriaceae</taxon>
        <taxon>Mycolicibacterium</taxon>
    </lineage>
</organism>
<dbReference type="GeneID" id="93413639"/>
<dbReference type="Proteomes" id="UP001186041">
    <property type="component" value="Unassembled WGS sequence"/>
</dbReference>
<evidence type="ECO:0000313" key="8">
    <source>
        <dbReference type="Proteomes" id="UP000057134"/>
    </source>
</evidence>
<feature type="binding site" evidence="4">
    <location>
        <position position="101"/>
    </location>
    <ligand>
        <name>substrate</name>
    </ligand>
</feature>
<feature type="binding site" evidence="4">
    <location>
        <position position="147"/>
    </location>
    <ligand>
        <name>a divalent metal cation</name>
        <dbReference type="ChEBI" id="CHEBI:60240"/>
    </ligand>
</feature>
<keyword evidence="2 6" id="KW-0378">Hydrolase</keyword>
<dbReference type="AlphaFoldDB" id="A0A0N9XT35"/>
<evidence type="ECO:0000256" key="4">
    <source>
        <dbReference type="PIRSR" id="PIRSR605511-2"/>
    </source>
</evidence>
<feature type="binding site" evidence="4">
    <location>
        <position position="119"/>
    </location>
    <ligand>
        <name>substrate</name>
    </ligand>
</feature>
<feature type="active site" description="Proton donor/acceptor" evidence="3">
    <location>
        <position position="195"/>
    </location>
</feature>
<gene>
    <name evidence="7" type="ORF">R4485_31365</name>
    <name evidence="6" type="ORF">XA26_32400</name>
</gene>
<evidence type="ECO:0000313" key="6">
    <source>
        <dbReference type="EMBL" id="ALI27069.1"/>
    </source>
</evidence>
<evidence type="ECO:0000256" key="2">
    <source>
        <dbReference type="ARBA" id="ARBA00022801"/>
    </source>
</evidence>
<dbReference type="STRING" id="1766.XA26_32400"/>
<dbReference type="EMBL" id="JAWLVV010000044">
    <property type="protein sequence ID" value="MDV7294666.1"/>
    <property type="molecule type" value="Genomic_DNA"/>
</dbReference>
<keyword evidence="8" id="KW-1185">Reference proteome</keyword>
<dbReference type="InterPro" id="IPR013658">
    <property type="entry name" value="SGL"/>
</dbReference>
<keyword evidence="4" id="KW-0862">Zinc</keyword>
<sequence>MTSVEAIATVPFVDGIVYGEGPRWHDDRLWFTDGLAGRVYSVGETGDLGVELELARASGLGWLPDGTLVVSTLFAAELHHADRHGNLTASYDVSHLAWSTNDLLVAPDGRAYVDLYIADGRSLTGGIGLVSPDGTVRVVATGLSMPNGLGFLPDESTLVVSETHGSRLLAFAAGADGTLGAATVFADLGPQRHPDGLCIDAMGGVWVGCYDTGEFLRVLAGGEITHRIEIDRGWAVAPALGGPDGRTLYLIVDDTTHEGLLAGSSTGRVLQARVDVPGVGSP</sequence>
<comment type="cofactor">
    <cofactor evidence="4">
        <name>Zn(2+)</name>
        <dbReference type="ChEBI" id="CHEBI:29105"/>
    </cofactor>
    <text evidence="4">Binds 1 divalent metal cation per subunit.</text>
</comment>
<dbReference type="Gene3D" id="2.120.10.30">
    <property type="entry name" value="TolB, C-terminal domain"/>
    <property type="match status" value="1"/>
</dbReference>
<dbReference type="Pfam" id="PF08450">
    <property type="entry name" value="SGL"/>
    <property type="match status" value="1"/>
</dbReference>
<dbReference type="PANTHER" id="PTHR47572">
    <property type="entry name" value="LIPOPROTEIN-RELATED"/>
    <property type="match status" value="1"/>
</dbReference>
<feature type="binding site" evidence="4">
    <location>
        <position position="195"/>
    </location>
    <ligand>
        <name>a divalent metal cation</name>
        <dbReference type="ChEBI" id="CHEBI:60240"/>
    </ligand>
</feature>
<dbReference type="SUPFAM" id="SSF63829">
    <property type="entry name" value="Calcium-dependent phosphotriesterase"/>
    <property type="match status" value="1"/>
</dbReference>
<dbReference type="InterPro" id="IPR011042">
    <property type="entry name" value="6-blade_b-propeller_TolB-like"/>
</dbReference>
<accession>A0A0N9XT35</accession>
<dbReference type="InterPro" id="IPR051262">
    <property type="entry name" value="SMP-30/CGR1_Lactonase"/>
</dbReference>
<dbReference type="EMBL" id="CP011269">
    <property type="protein sequence ID" value="ALI27069.1"/>
    <property type="molecule type" value="Genomic_DNA"/>
</dbReference>
<evidence type="ECO:0000256" key="1">
    <source>
        <dbReference type="ARBA" id="ARBA00008853"/>
    </source>
</evidence>
<evidence type="ECO:0000313" key="7">
    <source>
        <dbReference type="EMBL" id="MDV7294666.1"/>
    </source>
</evidence>
<feature type="binding site" evidence="4">
    <location>
        <position position="20"/>
    </location>
    <ligand>
        <name>a divalent metal cation</name>
        <dbReference type="ChEBI" id="CHEBI:60240"/>
    </ligand>
</feature>
<keyword evidence="4" id="KW-0479">Metal-binding</keyword>
<evidence type="ECO:0000259" key="5">
    <source>
        <dbReference type="Pfam" id="PF08450"/>
    </source>
</evidence>
<comment type="similarity">
    <text evidence="1">Belongs to the SMP-30/CGR1 family.</text>
</comment>
<feature type="domain" description="SMP-30/Gluconolactonase/LRE-like region" evidence="5">
    <location>
        <begin position="19"/>
        <end position="250"/>
    </location>
</feature>
<dbReference type="GO" id="GO:0016787">
    <property type="term" value="F:hydrolase activity"/>
    <property type="evidence" value="ECO:0007669"/>
    <property type="project" value="UniProtKB-KW"/>
</dbReference>
<dbReference type="InterPro" id="IPR005511">
    <property type="entry name" value="SMP-30"/>
</dbReference>
<dbReference type="RefSeq" id="WP_003884774.1">
    <property type="nucleotide sequence ID" value="NZ_CP011269.1"/>
</dbReference>
<reference evidence="6 8" key="1">
    <citation type="journal article" date="2015" name="MBio">
        <title>Enzymatic Degradation of Phenazines Can Generate Energy and Protect Sensitive Organisms from Toxicity.</title>
        <authorList>
            <person name="Costa K.C."/>
            <person name="Bergkessel M."/>
            <person name="Saunders S."/>
            <person name="Korlach J."/>
            <person name="Newman D.K."/>
        </authorList>
    </citation>
    <scope>NUCLEOTIDE SEQUENCE [LARGE SCALE GENOMIC DNA]</scope>
    <source>
        <strain evidence="6 8">CT6</strain>
    </source>
</reference>
<dbReference type="PATRIC" id="fig|1766.6.peg.3225"/>